<dbReference type="HOGENOM" id="CLU_3250436_0_0_9"/>
<name>L0F660_DESDL</name>
<sequence length="42" mass="4422">MFDINMEAIPLSTVIAASVAILLALRIVLGALRSLLSELLLG</sequence>
<dbReference type="RefSeq" id="WP_015261133.1">
    <property type="nucleotide sequence ID" value="NC_019903.1"/>
</dbReference>
<dbReference type="AlphaFoldDB" id="L0F660"/>
<evidence type="ECO:0000313" key="2">
    <source>
        <dbReference type="Proteomes" id="UP000010797"/>
    </source>
</evidence>
<dbReference type="KEGG" id="ddl:Desdi_0600"/>
<gene>
    <name evidence="1" type="ordered locus">Desdi_0600</name>
</gene>
<organism evidence="1 2">
    <name type="scientific">Desulfitobacterium dichloroeliminans (strain LMG P-21439 / DCA1)</name>
    <dbReference type="NCBI Taxonomy" id="871963"/>
    <lineage>
        <taxon>Bacteria</taxon>
        <taxon>Bacillati</taxon>
        <taxon>Bacillota</taxon>
        <taxon>Clostridia</taxon>
        <taxon>Eubacteriales</taxon>
        <taxon>Desulfitobacteriaceae</taxon>
        <taxon>Desulfitobacterium</taxon>
    </lineage>
</organism>
<dbReference type="EMBL" id="CP003344">
    <property type="protein sequence ID" value="AGA68131.1"/>
    <property type="molecule type" value="Genomic_DNA"/>
</dbReference>
<dbReference type="STRING" id="871963.Desdi_0600"/>
<accession>L0F660</accession>
<keyword evidence="2" id="KW-1185">Reference proteome</keyword>
<evidence type="ECO:0000313" key="1">
    <source>
        <dbReference type="EMBL" id="AGA68131.1"/>
    </source>
</evidence>
<reference evidence="2" key="1">
    <citation type="submission" date="2012-02" db="EMBL/GenBank/DDBJ databases">
        <title>Complete sequence of Desulfitobacterium dichloroeliminans LMG P-21439.</title>
        <authorList>
            <person name="Lucas S."/>
            <person name="Han J."/>
            <person name="Lapidus A."/>
            <person name="Cheng J.-F."/>
            <person name="Goodwin L."/>
            <person name="Pitluck S."/>
            <person name="Peters L."/>
            <person name="Ovchinnikova G."/>
            <person name="Teshima H."/>
            <person name="Detter J.C."/>
            <person name="Han C."/>
            <person name="Tapia R."/>
            <person name="Land M."/>
            <person name="Hauser L."/>
            <person name="Kyrpides N."/>
            <person name="Ivanova N."/>
            <person name="Pagani I."/>
            <person name="Kruse T."/>
            <person name="de Vos W.M."/>
            <person name="Boon N."/>
            <person name="Smidt H."/>
            <person name="Woyke T."/>
        </authorList>
    </citation>
    <scope>NUCLEOTIDE SEQUENCE [LARGE SCALE GENOMIC DNA]</scope>
    <source>
        <strain evidence="2">LMG P-21439 / DCA1</strain>
    </source>
</reference>
<dbReference type="Proteomes" id="UP000010797">
    <property type="component" value="Chromosome"/>
</dbReference>
<protein>
    <submittedName>
        <fullName evidence="1">Uncharacterized protein</fullName>
    </submittedName>
</protein>
<proteinExistence type="predicted"/>